<dbReference type="AlphaFoldDB" id="A0A1Q8ZWP3"/>
<accession>A0A1Q8ZWP3</accession>
<protein>
    <recommendedName>
        <fullName evidence="3">S-adenosyl-L-methionine methyltransferase</fullName>
    </recommendedName>
</protein>
<dbReference type="Proteomes" id="UP000186894">
    <property type="component" value="Unassembled WGS sequence"/>
</dbReference>
<proteinExistence type="predicted"/>
<organism evidence="1 2">
    <name type="scientific">Rhizobium oryziradicis</name>
    <dbReference type="NCBI Taxonomy" id="1867956"/>
    <lineage>
        <taxon>Bacteria</taxon>
        <taxon>Pseudomonadati</taxon>
        <taxon>Pseudomonadota</taxon>
        <taxon>Alphaproteobacteria</taxon>
        <taxon>Hyphomicrobiales</taxon>
        <taxon>Rhizobiaceae</taxon>
        <taxon>Rhizobium/Agrobacterium group</taxon>
        <taxon>Rhizobium</taxon>
    </lineage>
</organism>
<dbReference type="RefSeq" id="WP_075637774.1">
    <property type="nucleotide sequence ID" value="NZ_MKIM01000020.1"/>
</dbReference>
<dbReference type="EMBL" id="MKIM01000020">
    <property type="protein sequence ID" value="OLP46497.1"/>
    <property type="molecule type" value="Genomic_DNA"/>
</dbReference>
<dbReference type="InterPro" id="IPR029063">
    <property type="entry name" value="SAM-dependent_MTases_sf"/>
</dbReference>
<dbReference type="InterPro" id="IPR025690">
    <property type="entry name" value="Methyltransf_put"/>
</dbReference>
<evidence type="ECO:0000313" key="1">
    <source>
        <dbReference type="EMBL" id="OLP46497.1"/>
    </source>
</evidence>
<comment type="caution">
    <text evidence="1">The sequence shown here is derived from an EMBL/GenBank/DDBJ whole genome shotgun (WGS) entry which is preliminary data.</text>
</comment>
<evidence type="ECO:0008006" key="3">
    <source>
        <dbReference type="Google" id="ProtNLM"/>
    </source>
</evidence>
<dbReference type="STRING" id="1867956.BJF95_15950"/>
<dbReference type="OrthoDB" id="7348097at2"/>
<sequence length="160" mass="17755">MSRLDSFINRMSAQRDLLNHIRDTYPLPDGPILEVGLGNGRTYSHLRENFSNHRIVAFDRQLGAHKSSIPAEGDLILGEIAEKGRDFIGCGAAMVHADIGTGYPDKDAMTLTWLPDMVAGMLRVGGIALCGLPLEHDSLEALPMLDTIEKDRYFLYRRST</sequence>
<dbReference type="Gene3D" id="3.40.50.150">
    <property type="entry name" value="Vaccinia Virus protein VP39"/>
    <property type="match status" value="1"/>
</dbReference>
<reference evidence="1 2" key="1">
    <citation type="submission" date="2016-09" db="EMBL/GenBank/DDBJ databases">
        <title>Rhizobium oryziradicis sp. nov., isolated from the root of rice.</title>
        <authorList>
            <person name="Zhao J."/>
            <person name="Zhang X."/>
        </authorList>
    </citation>
    <scope>NUCLEOTIDE SEQUENCE [LARGE SCALE GENOMIC DNA]</scope>
    <source>
        <strain evidence="1 2">N19</strain>
    </source>
</reference>
<name>A0A1Q8ZWP3_9HYPH</name>
<dbReference type="Pfam" id="PF12692">
    <property type="entry name" value="Methyltransf_17"/>
    <property type="match status" value="1"/>
</dbReference>
<dbReference type="SUPFAM" id="SSF53335">
    <property type="entry name" value="S-adenosyl-L-methionine-dependent methyltransferases"/>
    <property type="match status" value="1"/>
</dbReference>
<gene>
    <name evidence="1" type="ORF">BJF95_15950</name>
</gene>
<evidence type="ECO:0000313" key="2">
    <source>
        <dbReference type="Proteomes" id="UP000186894"/>
    </source>
</evidence>
<keyword evidence="2" id="KW-1185">Reference proteome</keyword>